<evidence type="ECO:0000256" key="7">
    <source>
        <dbReference type="ARBA" id="ARBA00023002"/>
    </source>
</evidence>
<reference evidence="12" key="1">
    <citation type="journal article" date="2015" name="Proc. Natl. Acad. Sci. U.S.A.">
        <title>Genome sequencing of adzuki bean (Vigna angularis) provides insight into high starch and low fat accumulation and domestication.</title>
        <authorList>
            <person name="Yang K."/>
            <person name="Tian Z."/>
            <person name="Chen C."/>
            <person name="Luo L."/>
            <person name="Zhao B."/>
            <person name="Wang Z."/>
            <person name="Yu L."/>
            <person name="Li Y."/>
            <person name="Sun Y."/>
            <person name="Li W."/>
            <person name="Chen Y."/>
            <person name="Li Y."/>
            <person name="Zhang Y."/>
            <person name="Ai D."/>
            <person name="Zhao J."/>
            <person name="Shang C."/>
            <person name="Ma Y."/>
            <person name="Wu B."/>
            <person name="Wang M."/>
            <person name="Gao L."/>
            <person name="Sun D."/>
            <person name="Zhang P."/>
            <person name="Guo F."/>
            <person name="Wang W."/>
            <person name="Li Y."/>
            <person name="Wang J."/>
            <person name="Varshney R.K."/>
            <person name="Wang J."/>
            <person name="Ling H.Q."/>
            <person name="Wan P."/>
        </authorList>
    </citation>
    <scope>NUCLEOTIDE SEQUENCE</scope>
    <source>
        <strain evidence="12">cv. Jingnong 6</strain>
    </source>
</reference>
<evidence type="ECO:0000256" key="6">
    <source>
        <dbReference type="ARBA" id="ARBA00022989"/>
    </source>
</evidence>
<keyword evidence="8" id="KW-0408">Iron</keyword>
<dbReference type="PANTHER" id="PTHR24282">
    <property type="entry name" value="CYTOCHROME P450 FAMILY MEMBER"/>
    <property type="match status" value="1"/>
</dbReference>
<organism evidence="11 12">
    <name type="scientific">Phaseolus angularis</name>
    <name type="common">Azuki bean</name>
    <name type="synonym">Vigna angularis</name>
    <dbReference type="NCBI Taxonomy" id="3914"/>
    <lineage>
        <taxon>Eukaryota</taxon>
        <taxon>Viridiplantae</taxon>
        <taxon>Streptophyta</taxon>
        <taxon>Embryophyta</taxon>
        <taxon>Tracheophyta</taxon>
        <taxon>Spermatophyta</taxon>
        <taxon>Magnoliopsida</taxon>
        <taxon>eudicotyledons</taxon>
        <taxon>Gunneridae</taxon>
        <taxon>Pentapetalae</taxon>
        <taxon>rosids</taxon>
        <taxon>fabids</taxon>
        <taxon>Fabales</taxon>
        <taxon>Fabaceae</taxon>
        <taxon>Papilionoideae</taxon>
        <taxon>50 kb inversion clade</taxon>
        <taxon>NPAAA clade</taxon>
        <taxon>indigoferoid/millettioid clade</taxon>
        <taxon>Phaseoleae</taxon>
        <taxon>Vigna</taxon>
    </lineage>
</organism>
<evidence type="ECO:0000256" key="4">
    <source>
        <dbReference type="ARBA" id="ARBA00022692"/>
    </source>
</evidence>
<keyword evidence="9" id="KW-0503">Monooxygenase</keyword>
<dbReference type="InterPro" id="IPR036396">
    <property type="entry name" value="Cyt_P450_sf"/>
</dbReference>
<dbReference type="STRING" id="3914.A0A0L9UJB9"/>
<evidence type="ECO:0000256" key="10">
    <source>
        <dbReference type="ARBA" id="ARBA00023136"/>
    </source>
</evidence>
<dbReference type="Proteomes" id="UP000053144">
    <property type="component" value="Chromosome 5"/>
</dbReference>
<comment type="subcellular location">
    <subcellularLocation>
        <location evidence="1">Membrane</location>
        <topology evidence="1">Single-pass membrane protein</topology>
    </subcellularLocation>
</comment>
<dbReference type="Gramene" id="KOM42659">
    <property type="protein sequence ID" value="KOM42659"/>
    <property type="gene ID" value="LR48_Vigan05g026300"/>
</dbReference>
<dbReference type="GO" id="GO:0016020">
    <property type="term" value="C:membrane"/>
    <property type="evidence" value="ECO:0007669"/>
    <property type="project" value="UniProtKB-SubCell"/>
</dbReference>
<dbReference type="PANTHER" id="PTHR24282:SF118">
    <property type="entry name" value="CYTOCHROME P450 FAMILY MONOOXYGENASE"/>
    <property type="match status" value="1"/>
</dbReference>
<dbReference type="Gene3D" id="1.10.630.10">
    <property type="entry name" value="Cytochrome P450"/>
    <property type="match status" value="1"/>
</dbReference>
<dbReference type="SUPFAM" id="SSF48264">
    <property type="entry name" value="Cytochrome P450"/>
    <property type="match status" value="1"/>
</dbReference>
<evidence type="ECO:0000256" key="5">
    <source>
        <dbReference type="ARBA" id="ARBA00022723"/>
    </source>
</evidence>
<keyword evidence="5" id="KW-0479">Metal-binding</keyword>
<dbReference type="AlphaFoldDB" id="A0A0L9UJB9"/>
<evidence type="ECO:0000256" key="3">
    <source>
        <dbReference type="ARBA" id="ARBA00022617"/>
    </source>
</evidence>
<comment type="similarity">
    <text evidence="2">Belongs to the cytochrome P450 family.</text>
</comment>
<evidence type="ECO:0008006" key="13">
    <source>
        <dbReference type="Google" id="ProtNLM"/>
    </source>
</evidence>
<dbReference type="InterPro" id="IPR050665">
    <property type="entry name" value="Cytochrome_P450_Monooxygen"/>
</dbReference>
<dbReference type="GO" id="GO:0004497">
    <property type="term" value="F:monooxygenase activity"/>
    <property type="evidence" value="ECO:0007669"/>
    <property type="project" value="UniProtKB-KW"/>
</dbReference>
<dbReference type="GO" id="GO:0016705">
    <property type="term" value="F:oxidoreductase activity, acting on paired donors, with incorporation or reduction of molecular oxygen"/>
    <property type="evidence" value="ECO:0007669"/>
    <property type="project" value="InterPro"/>
</dbReference>
<keyword evidence="7" id="KW-0560">Oxidoreductase</keyword>
<dbReference type="InterPro" id="IPR001128">
    <property type="entry name" value="Cyt_P450"/>
</dbReference>
<evidence type="ECO:0000313" key="12">
    <source>
        <dbReference type="Proteomes" id="UP000053144"/>
    </source>
</evidence>
<evidence type="ECO:0000256" key="8">
    <source>
        <dbReference type="ARBA" id="ARBA00023004"/>
    </source>
</evidence>
<dbReference type="InterPro" id="IPR002401">
    <property type="entry name" value="Cyt_P450_E_grp-I"/>
</dbReference>
<dbReference type="Pfam" id="PF00067">
    <property type="entry name" value="p450"/>
    <property type="match status" value="1"/>
</dbReference>
<dbReference type="EMBL" id="CM003375">
    <property type="protein sequence ID" value="KOM42659.1"/>
    <property type="molecule type" value="Genomic_DNA"/>
</dbReference>
<evidence type="ECO:0000256" key="9">
    <source>
        <dbReference type="ARBA" id="ARBA00023033"/>
    </source>
</evidence>
<dbReference type="GO" id="GO:0020037">
    <property type="term" value="F:heme binding"/>
    <property type="evidence" value="ECO:0007669"/>
    <property type="project" value="InterPro"/>
</dbReference>
<keyword evidence="6" id="KW-1133">Transmembrane helix</keyword>
<name>A0A0L9UJB9_PHAAN</name>
<keyword evidence="4" id="KW-0812">Transmembrane</keyword>
<evidence type="ECO:0000313" key="11">
    <source>
        <dbReference type="EMBL" id="KOM42659.1"/>
    </source>
</evidence>
<keyword evidence="10" id="KW-0472">Membrane</keyword>
<protein>
    <recommendedName>
        <fullName evidence="13">Cytochrome P450</fullName>
    </recommendedName>
</protein>
<evidence type="ECO:0000256" key="2">
    <source>
        <dbReference type="ARBA" id="ARBA00010617"/>
    </source>
</evidence>
<dbReference type="GO" id="GO:0005506">
    <property type="term" value="F:iron ion binding"/>
    <property type="evidence" value="ECO:0007669"/>
    <property type="project" value="InterPro"/>
</dbReference>
<keyword evidence="3" id="KW-0349">Heme</keyword>
<accession>A0A0L9UJB9</accession>
<gene>
    <name evidence="11" type="ORF">LR48_Vigan05g026300</name>
</gene>
<evidence type="ECO:0000256" key="1">
    <source>
        <dbReference type="ARBA" id="ARBA00004167"/>
    </source>
</evidence>
<sequence>MDPEKIKDVFIKLQDFEKPKLSPLFKLLGNGLANLEGEKWKMHRKIINPAFHLEKLKVMLPTFMQCCDDMISKWEAMLSSQEKCEIDVWPCLQKLTRDIISRTAFGSSYEEGREIFELLKEQTGLVMRSRKVYIPGSWLLPTASNRRMKAIDVHMRRLLKNIINNREKAMKGGDVTNNDLLGILLESNHAEMLENRNSKTLPMTSQDVIEECNAFYIAGQETSAALLVWTVLLLSRHPEWQARAREEVLNAFGNQKPDYNGLSHLLISVLKK</sequence>
<dbReference type="PRINTS" id="PR00463">
    <property type="entry name" value="EP450I"/>
</dbReference>
<dbReference type="OMA" id="LLRFRIM"/>
<proteinExistence type="inferred from homology"/>